<feature type="transmembrane region" description="Helical" evidence="2">
    <location>
        <begin position="50"/>
        <end position="69"/>
    </location>
</feature>
<accession>A0A7J6MJF0</accession>
<protein>
    <submittedName>
        <fullName evidence="3">Uncharacterized protein</fullName>
    </submittedName>
</protein>
<keyword evidence="4" id="KW-1185">Reference proteome</keyword>
<dbReference type="OrthoDB" id="10373184at2759"/>
<evidence type="ECO:0000313" key="3">
    <source>
        <dbReference type="EMBL" id="KAF4671547.1"/>
    </source>
</evidence>
<dbReference type="Proteomes" id="UP000591131">
    <property type="component" value="Unassembled WGS sequence"/>
</dbReference>
<name>A0A7J6MJF0_PERCH</name>
<sequence length="109" mass="12208">MSSFDPGLEQPSAAGGYLADDENLLDDDLSFLQIAVTRMDSTLCEEMTNICRHVAGVLLIVMLLCWSWYSSSIRQFYAKYVSPNYTLIEYSEDEDGDGESDTTDDTPED</sequence>
<organism evidence="3 4">
    <name type="scientific">Perkinsus chesapeaki</name>
    <name type="common">Clam parasite</name>
    <name type="synonym">Perkinsus andrewsi</name>
    <dbReference type="NCBI Taxonomy" id="330153"/>
    <lineage>
        <taxon>Eukaryota</taxon>
        <taxon>Sar</taxon>
        <taxon>Alveolata</taxon>
        <taxon>Perkinsozoa</taxon>
        <taxon>Perkinsea</taxon>
        <taxon>Perkinsida</taxon>
        <taxon>Perkinsidae</taxon>
        <taxon>Perkinsus</taxon>
    </lineage>
</organism>
<keyword evidence="2" id="KW-1133">Transmembrane helix</keyword>
<keyword evidence="2" id="KW-0472">Membrane</keyword>
<feature type="region of interest" description="Disordered" evidence="1">
    <location>
        <begin position="90"/>
        <end position="109"/>
    </location>
</feature>
<keyword evidence="2" id="KW-0812">Transmembrane</keyword>
<dbReference type="AlphaFoldDB" id="A0A7J6MJF0"/>
<reference evidence="3 4" key="1">
    <citation type="submission" date="2020-04" db="EMBL/GenBank/DDBJ databases">
        <title>Perkinsus chesapeaki whole genome sequence.</title>
        <authorList>
            <person name="Bogema D.R."/>
        </authorList>
    </citation>
    <scope>NUCLEOTIDE SEQUENCE [LARGE SCALE GENOMIC DNA]</scope>
    <source>
        <strain evidence="3">ATCC PRA-425</strain>
    </source>
</reference>
<evidence type="ECO:0000256" key="2">
    <source>
        <dbReference type="SAM" id="Phobius"/>
    </source>
</evidence>
<gene>
    <name evidence="3" type="ORF">FOL47_001471</name>
</gene>
<evidence type="ECO:0000256" key="1">
    <source>
        <dbReference type="SAM" id="MobiDB-lite"/>
    </source>
</evidence>
<proteinExistence type="predicted"/>
<evidence type="ECO:0000313" key="4">
    <source>
        <dbReference type="Proteomes" id="UP000591131"/>
    </source>
</evidence>
<comment type="caution">
    <text evidence="3">The sequence shown here is derived from an EMBL/GenBank/DDBJ whole genome shotgun (WGS) entry which is preliminary data.</text>
</comment>
<dbReference type="EMBL" id="JAAPAO010000135">
    <property type="protein sequence ID" value="KAF4671547.1"/>
    <property type="molecule type" value="Genomic_DNA"/>
</dbReference>